<organism evidence="1 2">
    <name type="scientific">Pandoraea fibrosis</name>
    <dbReference type="NCBI Taxonomy" id="1891094"/>
    <lineage>
        <taxon>Bacteria</taxon>
        <taxon>Pseudomonadati</taxon>
        <taxon>Pseudomonadota</taxon>
        <taxon>Betaproteobacteria</taxon>
        <taxon>Burkholderiales</taxon>
        <taxon>Burkholderiaceae</taxon>
        <taxon>Pandoraea</taxon>
    </lineage>
</organism>
<accession>A0A5E4SVY9</accession>
<evidence type="ECO:0000313" key="2">
    <source>
        <dbReference type="Proteomes" id="UP000382577"/>
    </source>
</evidence>
<sequence length="210" mass="22385">MKYAYFDPNLGGKVIQWMDTDAANYVLPDATLLHECSEADWKLREGGDMMVKGGKIAPYVAPQPSPEVVLARVKAGANARITAYAEAKRKEIAGTQDDGEIAGWNNKLRIAQAIVAGNATDADKAAFEGEIAARAIPGETMDIFVQKVLKSAMFYAKAAGIIDGLKRKAQDDVAAAKTPEAVEAVITTMRKKAETAHAELAKALNPPGVV</sequence>
<protein>
    <submittedName>
        <fullName evidence="1">Uncharacterized protein</fullName>
    </submittedName>
</protein>
<gene>
    <name evidence="1" type="ORF">PFI31113_00977</name>
</gene>
<dbReference type="AlphaFoldDB" id="A0A5E4SVY9"/>
<name>A0A5E4SVY9_9BURK</name>
<dbReference type="EMBL" id="CABPRW010000002">
    <property type="protein sequence ID" value="VVD78364.1"/>
    <property type="molecule type" value="Genomic_DNA"/>
</dbReference>
<proteinExistence type="predicted"/>
<dbReference type="Proteomes" id="UP000382577">
    <property type="component" value="Unassembled WGS sequence"/>
</dbReference>
<dbReference type="RefSeq" id="WP_150598919.1">
    <property type="nucleotide sequence ID" value="NZ_CABPRW010000002.1"/>
</dbReference>
<evidence type="ECO:0000313" key="1">
    <source>
        <dbReference type="EMBL" id="VVD78364.1"/>
    </source>
</evidence>
<reference evidence="1 2" key="1">
    <citation type="submission" date="2019-08" db="EMBL/GenBank/DDBJ databases">
        <authorList>
            <person name="Peeters C."/>
        </authorList>
    </citation>
    <scope>NUCLEOTIDE SEQUENCE [LARGE SCALE GENOMIC DNA]</scope>
    <source>
        <strain evidence="1 2">LMG 31113</strain>
    </source>
</reference>